<sequence length="388" mass="45826">MKISTYLARLKPIGNYFFGNERYFKFINEENQDNRNKAQNYIVSSNLLPQQTTLLGMLRKEILIQSDCYKQKWGYSIEDKVKIKKLIGPSGFKIDEEREQYFGVIESISQIYTYKDNCFYTIVPKDHIIHDKKKDKEKVIKKVNEYYTPFKTSVKERVRVSFNLYEKNIPVLQGYDPKDGLSNDWMDISNGKIVPFGEIFATDKRIGIEKGEAGKTKEDSLFKTISYRLKNNYEFAFFINLSDEMEEDLKRKFSDNFQTIVYMGADQTAFKLTISPSQKEEEKRLMEKYRSLIKKDNVNKVVLLSDTYVDHRIYDDCDFAITETIDFRNIYVIHDKECEKANSRLKKIDKKYCFIKRGSVFYTSDVEKLLNHINQNRNLIKIGYNIAL</sequence>
<evidence type="ECO:0000313" key="1">
    <source>
        <dbReference type="EMBL" id="WZL70738.1"/>
    </source>
</evidence>
<dbReference type="InterPro" id="IPR019117">
    <property type="entry name" value="CRISPR-assoc_protein_Cmr3"/>
</dbReference>
<organism evidence="1 2">
    <name type="scientific">Defluviitalea saccharophila</name>
    <dbReference type="NCBI Taxonomy" id="879970"/>
    <lineage>
        <taxon>Bacteria</taxon>
        <taxon>Bacillati</taxon>
        <taxon>Bacillota</taxon>
        <taxon>Clostridia</taxon>
        <taxon>Lachnospirales</taxon>
        <taxon>Defluviitaleaceae</taxon>
        <taxon>Defluviitalea</taxon>
    </lineage>
</organism>
<gene>
    <name evidence="1" type="ORF">QBE51_04250</name>
</gene>
<accession>A0ABZ2Y5V8</accession>
<dbReference type="RefSeq" id="WP_341877697.1">
    <property type="nucleotide sequence ID" value="NZ_CP121687.1"/>
</dbReference>
<name>A0ABZ2Y5V8_9FIRM</name>
<dbReference type="Proteomes" id="UP001486565">
    <property type="component" value="Chromosome"/>
</dbReference>
<evidence type="ECO:0000313" key="2">
    <source>
        <dbReference type="Proteomes" id="UP001486565"/>
    </source>
</evidence>
<protein>
    <submittedName>
        <fullName evidence="1">Type III-B CRISPR module-associated Cmr3 family protein</fullName>
    </submittedName>
</protein>
<dbReference type="Pfam" id="PF09700">
    <property type="entry name" value="Cas_Cmr3"/>
    <property type="match status" value="1"/>
</dbReference>
<keyword evidence="2" id="KW-1185">Reference proteome</keyword>
<proteinExistence type="predicted"/>
<dbReference type="EMBL" id="CP121687">
    <property type="protein sequence ID" value="WZL70738.1"/>
    <property type="molecule type" value="Genomic_DNA"/>
</dbReference>
<reference evidence="1 2" key="1">
    <citation type="submission" date="2023-03" db="EMBL/GenBank/DDBJ databases">
        <title>Novel Species.</title>
        <authorList>
            <person name="Ma S."/>
        </authorList>
    </citation>
    <scope>NUCLEOTIDE SEQUENCE [LARGE SCALE GENOMIC DNA]</scope>
    <source>
        <strain evidence="1 2">LIND6LT2</strain>
    </source>
</reference>